<reference evidence="2 3" key="1">
    <citation type="journal article" date="2006" name="Proc. Natl. Acad. Sci. U.S.A.">
        <title>Comparative genomics of the lactic acid bacteria.</title>
        <authorList>
            <person name="Makarova K."/>
            <person name="Slesarev A."/>
            <person name="Wolf Y."/>
            <person name="Sorokin A."/>
            <person name="Mirkin B."/>
            <person name="Koonin E."/>
            <person name="Pavlov A."/>
            <person name="Pavlova N."/>
            <person name="Karamychev V."/>
            <person name="Polouchine N."/>
            <person name="Shakhova V."/>
            <person name="Grigoriev I."/>
            <person name="Lou Y."/>
            <person name="Rohksar D."/>
            <person name="Lucas S."/>
            <person name="Huang K."/>
            <person name="Goodstein D.M."/>
            <person name="Hawkins T."/>
            <person name="Plengvidhya V."/>
            <person name="Welker D."/>
            <person name="Hughes J."/>
            <person name="Goh Y."/>
            <person name="Benson A."/>
            <person name="Baldwin K."/>
            <person name="Lee J.H."/>
            <person name="Diaz-Muniz I."/>
            <person name="Dosti B."/>
            <person name="Smeianov V."/>
            <person name="Wechter W."/>
            <person name="Barabote R."/>
            <person name="Lorca G."/>
            <person name="Altermann E."/>
            <person name="Barrangou R."/>
            <person name="Ganesan B."/>
            <person name="Xie Y."/>
            <person name="Rawsthorne H."/>
            <person name="Tamir D."/>
            <person name="Parker C."/>
            <person name="Breidt F."/>
            <person name="Broadbent J."/>
            <person name="Hutkins R."/>
            <person name="O'Sullivan D."/>
            <person name="Steele J."/>
            <person name="Unlu G."/>
            <person name="Saier M."/>
            <person name="Klaenhammer T."/>
            <person name="Richardson P."/>
            <person name="Kozyavkin S."/>
            <person name="Weimer B."/>
            <person name="Mills D."/>
        </authorList>
    </citation>
    <scope>NUCLEOTIDE SEQUENCE [LARGE SCALE GENOMIC DNA]</scope>
    <source>
        <strain evidence="2 3">SK11</strain>
    </source>
</reference>
<dbReference type="Proteomes" id="UP000000240">
    <property type="component" value="Chromosome"/>
</dbReference>
<protein>
    <submittedName>
        <fullName evidence="2">Uncharacterized protein</fullName>
    </submittedName>
</protein>
<accession>Q02WK1</accession>
<proteinExistence type="predicted"/>
<sequence length="38" mass="4295">MRKEHKAIFWYAWGLVVGVVITFAILGVAFILLVYGRG</sequence>
<evidence type="ECO:0000256" key="1">
    <source>
        <dbReference type="SAM" id="Phobius"/>
    </source>
</evidence>
<feature type="transmembrane region" description="Helical" evidence="1">
    <location>
        <begin position="12"/>
        <end position="35"/>
    </location>
</feature>
<dbReference type="AlphaFoldDB" id="Q02WK1"/>
<organism evidence="2 3">
    <name type="scientific">Lactococcus lactis subsp. cremoris (strain SK11)</name>
    <dbReference type="NCBI Taxonomy" id="272622"/>
    <lineage>
        <taxon>Bacteria</taxon>
        <taxon>Bacillati</taxon>
        <taxon>Bacillota</taxon>
        <taxon>Bacilli</taxon>
        <taxon>Lactobacillales</taxon>
        <taxon>Streptococcaceae</taxon>
        <taxon>Lactococcus</taxon>
        <taxon>Lactococcus cremoris subsp. cremoris</taxon>
    </lineage>
</organism>
<keyword evidence="1" id="KW-1133">Transmembrane helix</keyword>
<name>Q02WK1_LACLS</name>
<dbReference type="EMBL" id="CP000425">
    <property type="protein sequence ID" value="ABJ73671.1"/>
    <property type="molecule type" value="Genomic_DNA"/>
</dbReference>
<keyword evidence="1" id="KW-0472">Membrane</keyword>
<dbReference type="HOGENOM" id="CLU_3329308_0_0_9"/>
<keyword evidence="1" id="KW-0812">Transmembrane</keyword>
<gene>
    <name evidence="2" type="ordered locus">LACR_2215</name>
</gene>
<evidence type="ECO:0000313" key="3">
    <source>
        <dbReference type="Proteomes" id="UP000000240"/>
    </source>
</evidence>
<dbReference type="KEGG" id="llc:LACR_2215"/>
<evidence type="ECO:0000313" key="2">
    <source>
        <dbReference type="EMBL" id="ABJ73671.1"/>
    </source>
</evidence>